<proteinExistence type="predicted"/>
<dbReference type="EMBL" id="JAINUY010000001">
    <property type="protein sequence ID" value="MBZ4033887.1"/>
    <property type="molecule type" value="Genomic_DNA"/>
</dbReference>
<keyword evidence="2" id="KW-0540">Nuclease</keyword>
<accession>A0A9X1H842</accession>
<dbReference type="GO" id="GO:0003677">
    <property type="term" value="F:DNA binding"/>
    <property type="evidence" value="ECO:0007669"/>
    <property type="project" value="InterPro"/>
</dbReference>
<dbReference type="InterPro" id="IPR007560">
    <property type="entry name" value="Restrct_endonuc_IV_Mrr"/>
</dbReference>
<sequence>MKDHNKLDWQTYELITKYIYETLGQQYNINIEGYGRNCKIIGHSGVQHQIDVLTSETDQSGRYRTAIECKYLNKKVNKDIVMKLLAIINDTDVKRGIIVSKSGYTPDAYQFAKHNKILIVQLREAKKETKGPPKQMHFFDIVLNIKINIKRPEVTEIIALDIDDKIINLDEKNQYHIYVNKPNGRKTTLFDEIMIFKEYLNKQRPFKTVTKTYEFQDSILRLQNSTQKIKRITFTGLLNVQDKNQNTTFSIVDKVWLIMEKLFEEQIFIISQSGIIVQNLDNKQ</sequence>
<reference evidence="2 3" key="1">
    <citation type="journal article" date="2023" name="Antonie Van Leeuwenhoek">
        <title>Flavobacterium potami sp. nov., a multi-metal resistance genes harbouring bacterium isolated from shallow river silt.</title>
        <authorList>
            <person name="Li S."/>
            <person name="Mao S."/>
            <person name="Mu W."/>
            <person name="Guo B."/>
            <person name="Li C."/>
            <person name="Zhu Q."/>
            <person name="Hou X."/>
            <person name="Zhao Y."/>
            <person name="Wei S."/>
            <person name="Liu H."/>
            <person name="Liu A."/>
        </authorList>
    </citation>
    <scope>NUCLEOTIDE SEQUENCE [LARGE SCALE GENOMIC DNA]</scope>
    <source>
        <strain evidence="2 3">17A</strain>
    </source>
</reference>
<dbReference type="GO" id="GO:0004519">
    <property type="term" value="F:endonuclease activity"/>
    <property type="evidence" value="ECO:0007669"/>
    <property type="project" value="UniProtKB-KW"/>
</dbReference>
<name>A0A9X1H842_9FLAO</name>
<protein>
    <submittedName>
        <fullName evidence="2">Restriction endonuclease</fullName>
    </submittedName>
</protein>
<dbReference type="GO" id="GO:0009307">
    <property type="term" value="P:DNA restriction-modification system"/>
    <property type="evidence" value="ECO:0007669"/>
    <property type="project" value="InterPro"/>
</dbReference>
<organism evidence="2 3">
    <name type="scientific">Flavobacterium potami</name>
    <dbReference type="NCBI Taxonomy" id="2872310"/>
    <lineage>
        <taxon>Bacteria</taxon>
        <taxon>Pseudomonadati</taxon>
        <taxon>Bacteroidota</taxon>
        <taxon>Flavobacteriia</taxon>
        <taxon>Flavobacteriales</taxon>
        <taxon>Flavobacteriaceae</taxon>
        <taxon>Flavobacterium</taxon>
    </lineage>
</organism>
<dbReference type="InterPro" id="IPR011335">
    <property type="entry name" value="Restrct_endonuc-II-like"/>
</dbReference>
<comment type="caution">
    <text evidence="2">The sequence shown here is derived from an EMBL/GenBank/DDBJ whole genome shotgun (WGS) entry which is preliminary data.</text>
</comment>
<dbReference type="RefSeq" id="WP_144219304.1">
    <property type="nucleotide sequence ID" value="NZ_JAINUY010000001.1"/>
</dbReference>
<evidence type="ECO:0000313" key="3">
    <source>
        <dbReference type="Proteomes" id="UP001139366"/>
    </source>
</evidence>
<dbReference type="SUPFAM" id="SSF52980">
    <property type="entry name" value="Restriction endonuclease-like"/>
    <property type="match status" value="1"/>
</dbReference>
<dbReference type="Gene3D" id="3.40.1350.10">
    <property type="match status" value="1"/>
</dbReference>
<evidence type="ECO:0000259" key="1">
    <source>
        <dbReference type="Pfam" id="PF04471"/>
    </source>
</evidence>
<feature type="domain" description="Restriction endonuclease type IV Mrr" evidence="1">
    <location>
        <begin position="6"/>
        <end position="121"/>
    </location>
</feature>
<dbReference type="Pfam" id="PF04471">
    <property type="entry name" value="Mrr_cat"/>
    <property type="match status" value="1"/>
</dbReference>
<evidence type="ECO:0000313" key="2">
    <source>
        <dbReference type="EMBL" id="MBZ4033887.1"/>
    </source>
</evidence>
<dbReference type="AlphaFoldDB" id="A0A9X1H842"/>
<dbReference type="Proteomes" id="UP001139366">
    <property type="component" value="Unassembled WGS sequence"/>
</dbReference>
<keyword evidence="2" id="KW-0378">Hydrolase</keyword>
<gene>
    <name evidence="2" type="ORF">K6T82_03865</name>
</gene>
<dbReference type="InterPro" id="IPR011856">
    <property type="entry name" value="tRNA_endonuc-like_dom_sf"/>
</dbReference>
<keyword evidence="3" id="KW-1185">Reference proteome</keyword>
<keyword evidence="2" id="KW-0255">Endonuclease</keyword>